<keyword evidence="2 8" id="KW-0813">Transport</keyword>
<evidence type="ECO:0000256" key="8">
    <source>
        <dbReference type="PROSITE-ProRule" id="PRU01360"/>
    </source>
</evidence>
<dbReference type="Gene3D" id="2.40.170.20">
    <property type="entry name" value="TonB-dependent receptor, beta-barrel domain"/>
    <property type="match status" value="1"/>
</dbReference>
<keyword evidence="13" id="KW-1185">Reference proteome</keyword>
<comment type="subcellular location">
    <subcellularLocation>
        <location evidence="1 8">Cell outer membrane</location>
        <topology evidence="1 8">Multi-pass membrane protein</topology>
    </subcellularLocation>
</comment>
<reference evidence="12 13" key="1">
    <citation type="journal article" date="2009" name="Appl. Environ. Microbiol.">
        <title>Novel features of the polysaccharide-digesting gliding bacterium Flavobacterium johnsoniae as revealed by genome sequence analysis.</title>
        <authorList>
            <person name="McBride M.J."/>
            <person name="Xie G."/>
            <person name="Martens E.C."/>
            <person name="Lapidus A."/>
            <person name="Henrissat B."/>
            <person name="Rhodes R.G."/>
            <person name="Goltsman E."/>
            <person name="Wang W."/>
            <person name="Xu J."/>
            <person name="Hunnicutt D.W."/>
            <person name="Staroscik A.M."/>
            <person name="Hoover T.R."/>
            <person name="Cheng Y.Q."/>
            <person name="Stein J.L."/>
        </authorList>
    </citation>
    <scope>NUCLEOTIDE SEQUENCE [LARGE SCALE GENOMIC DNA]</scope>
    <source>
        <strain evidence="13">ATCC 17061 / DSM 2064 / JCM 8514 / BCRC 14874 / CCUG 350202 / NBRC 14942 / NCIMB 11054 / UW101</strain>
    </source>
</reference>
<keyword evidence="5 9" id="KW-0798">TonB box</keyword>
<dbReference type="STRING" id="376686.Fjoh_4373"/>
<accession>A5FBP7</accession>
<name>A5FBP7_FLAJ1</name>
<dbReference type="InterPro" id="IPR012910">
    <property type="entry name" value="Plug_dom"/>
</dbReference>
<dbReference type="Gene3D" id="2.170.130.10">
    <property type="entry name" value="TonB-dependent receptor, plug domain"/>
    <property type="match status" value="1"/>
</dbReference>
<dbReference type="Pfam" id="PF13715">
    <property type="entry name" value="CarbopepD_reg_2"/>
    <property type="match status" value="1"/>
</dbReference>
<dbReference type="SUPFAM" id="SSF56935">
    <property type="entry name" value="Porins"/>
    <property type="match status" value="1"/>
</dbReference>
<dbReference type="SUPFAM" id="SSF49464">
    <property type="entry name" value="Carboxypeptidase regulatory domain-like"/>
    <property type="match status" value="1"/>
</dbReference>
<dbReference type="eggNOG" id="COG1629">
    <property type="taxonomic scope" value="Bacteria"/>
</dbReference>
<evidence type="ECO:0000256" key="4">
    <source>
        <dbReference type="ARBA" id="ARBA00022692"/>
    </source>
</evidence>
<feature type="domain" description="TonB-dependent receptor plug" evidence="11">
    <location>
        <begin position="136"/>
        <end position="260"/>
    </location>
</feature>
<dbReference type="Pfam" id="PF00593">
    <property type="entry name" value="TonB_dep_Rec_b-barrel"/>
    <property type="match status" value="1"/>
</dbReference>
<gene>
    <name evidence="12" type="ordered locus">Fjoh_4373</name>
</gene>
<keyword evidence="3 8" id="KW-1134">Transmembrane beta strand</keyword>
<evidence type="ECO:0000256" key="2">
    <source>
        <dbReference type="ARBA" id="ARBA00022448"/>
    </source>
</evidence>
<dbReference type="PROSITE" id="PS52016">
    <property type="entry name" value="TONB_DEPENDENT_REC_3"/>
    <property type="match status" value="1"/>
</dbReference>
<comment type="similarity">
    <text evidence="8 9">Belongs to the TonB-dependent receptor family.</text>
</comment>
<dbReference type="AlphaFoldDB" id="A5FBP7"/>
<evidence type="ECO:0000256" key="9">
    <source>
        <dbReference type="RuleBase" id="RU003357"/>
    </source>
</evidence>
<feature type="domain" description="TonB-dependent receptor-like beta-barrel" evidence="10">
    <location>
        <begin position="427"/>
        <end position="976"/>
    </location>
</feature>
<dbReference type="InterPro" id="IPR036942">
    <property type="entry name" value="Beta-barrel_TonB_sf"/>
</dbReference>
<dbReference type="InterPro" id="IPR023996">
    <property type="entry name" value="TonB-dep_OMP_SusC/RagA"/>
</dbReference>
<dbReference type="InterPro" id="IPR023997">
    <property type="entry name" value="TonB-dep_OMP_SusC/RagA_CS"/>
</dbReference>
<dbReference type="InterPro" id="IPR037066">
    <property type="entry name" value="Plug_dom_sf"/>
</dbReference>
<protein>
    <submittedName>
        <fullName evidence="12">SusC-like TonB-dependent receptor</fullName>
    </submittedName>
</protein>
<dbReference type="GO" id="GO:0009279">
    <property type="term" value="C:cell outer membrane"/>
    <property type="evidence" value="ECO:0007669"/>
    <property type="project" value="UniProtKB-SubCell"/>
</dbReference>
<evidence type="ECO:0000256" key="1">
    <source>
        <dbReference type="ARBA" id="ARBA00004571"/>
    </source>
</evidence>
<dbReference type="RefSeq" id="WP_012026346.1">
    <property type="nucleotide sequence ID" value="NC_009441.1"/>
</dbReference>
<dbReference type="OrthoDB" id="9768177at2"/>
<dbReference type="InterPro" id="IPR000531">
    <property type="entry name" value="Beta-barrel_TonB"/>
</dbReference>
<dbReference type="KEGG" id="fjo:Fjoh_4373"/>
<dbReference type="GeneID" id="31767300"/>
<keyword evidence="6 8" id="KW-0472">Membrane</keyword>
<dbReference type="Pfam" id="PF07715">
    <property type="entry name" value="Plug"/>
    <property type="match status" value="1"/>
</dbReference>
<evidence type="ECO:0000256" key="6">
    <source>
        <dbReference type="ARBA" id="ARBA00023136"/>
    </source>
</evidence>
<dbReference type="NCBIfam" id="TIGR04057">
    <property type="entry name" value="SusC_RagA_signa"/>
    <property type="match status" value="1"/>
</dbReference>
<dbReference type="HOGENOM" id="CLU_004317_0_1_10"/>
<evidence type="ECO:0000256" key="3">
    <source>
        <dbReference type="ARBA" id="ARBA00022452"/>
    </source>
</evidence>
<organism evidence="12 13">
    <name type="scientific">Flavobacterium johnsoniae (strain ATCC 17061 / DSM 2064 / JCM 8514 / BCRC 14874 / CCUG 350202 / NBRC 14942 / NCIMB 11054 / UW101)</name>
    <name type="common">Cytophaga johnsonae</name>
    <dbReference type="NCBI Taxonomy" id="376686"/>
    <lineage>
        <taxon>Bacteria</taxon>
        <taxon>Pseudomonadati</taxon>
        <taxon>Bacteroidota</taxon>
        <taxon>Flavobacteriia</taxon>
        <taxon>Flavobacteriales</taxon>
        <taxon>Flavobacteriaceae</taxon>
        <taxon>Flavobacterium</taxon>
    </lineage>
</organism>
<dbReference type="NCBIfam" id="TIGR04056">
    <property type="entry name" value="OMP_RagA_SusC"/>
    <property type="match status" value="1"/>
</dbReference>
<dbReference type="InterPro" id="IPR039426">
    <property type="entry name" value="TonB-dep_rcpt-like"/>
</dbReference>
<evidence type="ECO:0000259" key="10">
    <source>
        <dbReference type="Pfam" id="PF00593"/>
    </source>
</evidence>
<dbReference type="InterPro" id="IPR008969">
    <property type="entry name" value="CarboxyPept-like_regulatory"/>
</dbReference>
<keyword evidence="7 8" id="KW-0998">Cell outer membrane</keyword>
<evidence type="ECO:0000313" key="12">
    <source>
        <dbReference type="EMBL" id="ABQ07380.1"/>
    </source>
</evidence>
<evidence type="ECO:0000259" key="11">
    <source>
        <dbReference type="Pfam" id="PF07715"/>
    </source>
</evidence>
<evidence type="ECO:0000256" key="5">
    <source>
        <dbReference type="ARBA" id="ARBA00023077"/>
    </source>
</evidence>
<dbReference type="EMBL" id="CP000685">
    <property type="protein sequence ID" value="ABQ07380.1"/>
    <property type="molecule type" value="Genomic_DNA"/>
</dbReference>
<sequence>MNNFSFIKGGLALYCLIFAGFLFSFSSIYSRDSINCKSLFYQQHLIQGIISDGISPLPGVTVTVKSNRNLSCITDYNGQYSLKASPQDTLIVSFIGFKTALVPLNGRTKVDVKLLYDTTTLQEVRVNAGYYSVKESERTGSISRIGATDIEKQPVSNVLATMQGRMAGVNITQDSGTPGAGFQIQIRGLNSLRTEGNNPLYIINGVPYSSENIGYSNTTTGVPTPTSPLASINPNDIESIEVLKDADATAIYGSRGANGVVLITTKKGTAGKTKVIIAASSGFGRATRFMDLMNTQQYLEMRRQGFANDGITSYPASAYDINGTWDQKKYTNWQKELTGGTSVITNLQTTLTGGSQNTQYLLSGTYRTETTVLPADFGYDKGAFNFNLNHASEDKKFKLTFSTGYTFQSSLQAATDMTRTARNLAPNAPSLYNSDGSLNFENSTWQNPLASLRSTAEVKTNDLNMNSVISYQVKPQWEIKINLGFTDLNNAEMRLLPSTMFNPALNYNSSRSSMYSNLTQRQSWIIEPQLRWKHDFEESTLDILIGGTAQEQKTSRLYQFGRGFSSNSLIRDFLSATTKTIFLSDEIQYRYQAFFARANYNWNQKYILNLTARRDGSSRFGPGRQFATFGAAGAAWLFSKEKFLQNSTFLSFGKLRASYGTTGSDQIGDYQYLDTYVSSSQSYNGIIAMDPTRLFNPDFSWEVNKKLEIAVEAGFYKDCIFLTAAWYRNRSSNQLVGIPLPATTGFTSISANLAAEVENSGVEFTLRTVNLNRNELKWKSSFNISVAKNKLTAFPGLEGSTYANRYVIGQSTSIVKVYNYVGIDPVTGLYKIEDVNKDGIITSLGDKKTIMDLSPKYFGGLDNQFEYKNWKLDFLFQFVKQLNYSYTSNVPGGSPINQPSAMTDAWLQQGDVAQYQINTSGQNGNAVNAFYNYTDSNANIVDGSYIRLKNIALSYRLPLHNSKGVGCRISLLGQNLLTFTSYKGGDPEFKYTAYLPPLKVLTAGIELTF</sequence>
<evidence type="ECO:0000256" key="7">
    <source>
        <dbReference type="ARBA" id="ARBA00023237"/>
    </source>
</evidence>
<proteinExistence type="inferred from homology"/>
<keyword evidence="4 8" id="KW-0812">Transmembrane</keyword>
<dbReference type="Proteomes" id="UP000006694">
    <property type="component" value="Chromosome"/>
</dbReference>
<evidence type="ECO:0000313" key="13">
    <source>
        <dbReference type="Proteomes" id="UP000006694"/>
    </source>
</evidence>